<sequence>MALKFHTVEEIYADFSGRRTALIDALTDRSVDEFHRQCDPVIGGMLNDTSVFLLDREGLCLYGFPSKVWEVNLPSLKYLADFPDPTPGINFLRDGMNRKDWVSLIAVYSDSWLLSMAFYLGSCLDRNERKRLFSLINGLPTLSEIVNGKNPIESKGGSGRNESYEEDSDQKTFTRNSSSDDSSEGDSDARSETLSENDNADEQNETLSGIENPDEDENSEIVSGIGKADEGYEENVVITVCGICGGNFNADQCWICCDKCDKLFHGKCVNITPDEAESMEEYT</sequence>
<dbReference type="Pfam" id="PF00628">
    <property type="entry name" value="PHD"/>
    <property type="match status" value="1"/>
</dbReference>
<keyword evidence="4" id="KW-0805">Transcription regulation</keyword>
<evidence type="ECO:0000259" key="7">
    <source>
        <dbReference type="Pfam" id="PF12165"/>
    </source>
</evidence>
<dbReference type="InterPro" id="IPR045104">
    <property type="entry name" value="Alfin"/>
</dbReference>
<comment type="similarity">
    <text evidence="4">Belongs to the Alfin family.</text>
</comment>
<name>A0A371H577_MUCPR</name>
<dbReference type="InterPro" id="IPR021998">
    <property type="entry name" value="Alfin_N"/>
</dbReference>
<dbReference type="SUPFAM" id="SSF57903">
    <property type="entry name" value="FYVE/PHD zinc finger"/>
    <property type="match status" value="1"/>
</dbReference>
<dbReference type="GO" id="GO:0042393">
    <property type="term" value="F:histone binding"/>
    <property type="evidence" value="ECO:0007669"/>
    <property type="project" value="UniProtKB-UniRule"/>
</dbReference>
<keyword evidence="9" id="KW-1185">Reference proteome</keyword>
<dbReference type="OrthoDB" id="436852at2759"/>
<dbReference type="GO" id="GO:0008270">
    <property type="term" value="F:zinc ion binding"/>
    <property type="evidence" value="ECO:0007669"/>
    <property type="project" value="UniProtKB-KW"/>
</dbReference>
<dbReference type="InterPro" id="IPR013083">
    <property type="entry name" value="Znf_RING/FYVE/PHD"/>
</dbReference>
<dbReference type="EMBL" id="QJKJ01003538">
    <property type="protein sequence ID" value="RDX97968.1"/>
    <property type="molecule type" value="Genomic_DNA"/>
</dbReference>
<comment type="subcellular location">
    <subcellularLocation>
        <location evidence="4">Nucleus</location>
    </subcellularLocation>
</comment>
<evidence type="ECO:0000313" key="9">
    <source>
        <dbReference type="Proteomes" id="UP000257109"/>
    </source>
</evidence>
<dbReference type="STRING" id="157652.A0A371H577"/>
<dbReference type="GO" id="GO:0006355">
    <property type="term" value="P:regulation of DNA-templated transcription"/>
    <property type="evidence" value="ECO:0007669"/>
    <property type="project" value="UniProtKB-UniRule"/>
</dbReference>
<dbReference type="AlphaFoldDB" id="A0A371H577"/>
<dbReference type="PANTHER" id="PTHR12321">
    <property type="entry name" value="CPG BINDING PROTEIN"/>
    <property type="match status" value="1"/>
</dbReference>
<dbReference type="Gene3D" id="3.30.40.10">
    <property type="entry name" value="Zinc/RING finger domain, C3HC4 (zinc finger)"/>
    <property type="match status" value="1"/>
</dbReference>
<evidence type="ECO:0000256" key="5">
    <source>
        <dbReference type="SAM" id="MobiDB-lite"/>
    </source>
</evidence>
<reference evidence="8" key="1">
    <citation type="submission" date="2018-05" db="EMBL/GenBank/DDBJ databases">
        <title>Draft genome of Mucuna pruriens seed.</title>
        <authorList>
            <person name="Nnadi N.E."/>
            <person name="Vos R."/>
            <person name="Hasami M.H."/>
            <person name="Devisetty U.K."/>
            <person name="Aguiy J.C."/>
        </authorList>
    </citation>
    <scope>NUCLEOTIDE SEQUENCE [LARGE SCALE GENOMIC DNA]</scope>
    <source>
        <strain evidence="8">JCA_2017</strain>
    </source>
</reference>
<evidence type="ECO:0000256" key="2">
    <source>
        <dbReference type="ARBA" id="ARBA00022771"/>
    </source>
</evidence>
<dbReference type="GO" id="GO:0005634">
    <property type="term" value="C:nucleus"/>
    <property type="evidence" value="ECO:0007669"/>
    <property type="project" value="UniProtKB-SubCell"/>
</dbReference>
<keyword evidence="4" id="KW-0156">Chromatin regulator</keyword>
<feature type="domain" description="PHD-type" evidence="6">
    <location>
        <begin position="241"/>
        <end position="281"/>
    </location>
</feature>
<evidence type="ECO:0000256" key="4">
    <source>
        <dbReference type="RuleBase" id="RU369089"/>
    </source>
</evidence>
<keyword evidence="2 4" id="KW-0863">Zinc-finger</keyword>
<dbReference type="Pfam" id="PF12165">
    <property type="entry name" value="Alfin"/>
    <property type="match status" value="1"/>
</dbReference>
<comment type="caution">
    <text evidence="8">The sequence shown here is derived from an EMBL/GenBank/DDBJ whole genome shotgun (WGS) entry which is preliminary data.</text>
</comment>
<feature type="domain" description="Alfin N-terminal" evidence="7">
    <location>
        <begin position="7"/>
        <end position="147"/>
    </location>
</feature>
<dbReference type="InterPro" id="IPR019787">
    <property type="entry name" value="Znf_PHD-finger"/>
</dbReference>
<protein>
    <recommendedName>
        <fullName evidence="4">PHD finger protein ALFIN-LIKE</fullName>
    </recommendedName>
</protein>
<comment type="subunit">
    <text evidence="4">Interacts with H3K4me3 and to a lesser extent with H3K4me2.</text>
</comment>
<dbReference type="GO" id="GO:0003712">
    <property type="term" value="F:transcription coregulator activity"/>
    <property type="evidence" value="ECO:0007669"/>
    <property type="project" value="TreeGrafter"/>
</dbReference>
<evidence type="ECO:0000256" key="3">
    <source>
        <dbReference type="ARBA" id="ARBA00022833"/>
    </source>
</evidence>
<gene>
    <name evidence="8" type="ORF">CR513_19185</name>
</gene>
<feature type="region of interest" description="Disordered" evidence="5">
    <location>
        <begin position="147"/>
        <end position="220"/>
    </location>
</feature>
<evidence type="ECO:0000256" key="1">
    <source>
        <dbReference type="ARBA" id="ARBA00022723"/>
    </source>
</evidence>
<dbReference type="Proteomes" id="UP000257109">
    <property type="component" value="Unassembled WGS sequence"/>
</dbReference>
<evidence type="ECO:0000313" key="8">
    <source>
        <dbReference type="EMBL" id="RDX97968.1"/>
    </source>
</evidence>
<dbReference type="PANTHER" id="PTHR12321:SF39">
    <property type="entry name" value="PHD FINGER PROTEIN ALFIN-LIKE 2"/>
    <property type="match status" value="1"/>
</dbReference>
<evidence type="ECO:0000259" key="6">
    <source>
        <dbReference type="Pfam" id="PF00628"/>
    </source>
</evidence>
<proteinExistence type="inferred from homology"/>
<keyword evidence="4" id="KW-0804">Transcription</keyword>
<comment type="function">
    <text evidence="4">Histone-binding component that specifically recognizes H3 tails trimethylated on 'Lys-4' (H3K4me3), which mark transcription start sites of virtually all active genes.</text>
</comment>
<keyword evidence="4" id="KW-0539">Nucleus</keyword>
<feature type="non-terminal residue" evidence="8">
    <location>
        <position position="283"/>
    </location>
</feature>
<accession>A0A371H577</accession>
<keyword evidence="3 4" id="KW-0862">Zinc</keyword>
<dbReference type="GO" id="GO:0006325">
    <property type="term" value="P:chromatin organization"/>
    <property type="evidence" value="ECO:0007669"/>
    <property type="project" value="UniProtKB-UniRule"/>
</dbReference>
<keyword evidence="1 4" id="KW-0479">Metal-binding</keyword>
<dbReference type="InterPro" id="IPR011011">
    <property type="entry name" value="Znf_FYVE_PHD"/>
</dbReference>
<comment type="domain">
    <text evidence="4">The PHD-type zinc finger mediates the binding to H3K4me3.</text>
</comment>
<organism evidence="8 9">
    <name type="scientific">Mucuna pruriens</name>
    <name type="common">Velvet bean</name>
    <name type="synonym">Dolichos pruriens</name>
    <dbReference type="NCBI Taxonomy" id="157652"/>
    <lineage>
        <taxon>Eukaryota</taxon>
        <taxon>Viridiplantae</taxon>
        <taxon>Streptophyta</taxon>
        <taxon>Embryophyta</taxon>
        <taxon>Tracheophyta</taxon>
        <taxon>Spermatophyta</taxon>
        <taxon>Magnoliopsida</taxon>
        <taxon>eudicotyledons</taxon>
        <taxon>Gunneridae</taxon>
        <taxon>Pentapetalae</taxon>
        <taxon>rosids</taxon>
        <taxon>fabids</taxon>
        <taxon>Fabales</taxon>
        <taxon>Fabaceae</taxon>
        <taxon>Papilionoideae</taxon>
        <taxon>50 kb inversion clade</taxon>
        <taxon>NPAAA clade</taxon>
        <taxon>indigoferoid/millettioid clade</taxon>
        <taxon>Phaseoleae</taxon>
        <taxon>Mucuna</taxon>
    </lineage>
</organism>
<dbReference type="GO" id="GO:0000976">
    <property type="term" value="F:transcription cis-regulatory region binding"/>
    <property type="evidence" value="ECO:0007669"/>
    <property type="project" value="TreeGrafter"/>
</dbReference>